<dbReference type="AlphaFoldDB" id="A0AAJ7EBQ5"/>
<protein>
    <submittedName>
        <fullName evidence="2">Uncharacterized protein LOC106120179</fullName>
    </submittedName>
</protein>
<name>A0AAJ7EBQ5_PAPXU</name>
<keyword evidence="1" id="KW-0732">Signal</keyword>
<dbReference type="GeneID" id="106120179"/>
<evidence type="ECO:0000256" key="1">
    <source>
        <dbReference type="SAM" id="SignalP"/>
    </source>
</evidence>
<evidence type="ECO:0000313" key="2">
    <source>
        <dbReference type="RefSeq" id="XP_013170883.1"/>
    </source>
</evidence>
<proteinExistence type="predicted"/>
<sequence>MNFFVIILMLNVHVQAGSIFGEFRDIMSSLENSFQKMITEVVTDVRDTIDCTVEAVEGALSLGSTISNPKCRGAIRQYQDKNGNRKGMSLNIRTDTSFHGIHYNDNYRKDIPKPNTYEEDKKYKFKNNDDRLENIERFLKDEFEKMSANMRMQFKEIESEEKSASDAIIKYINILHNMKHNSKSDTEINEAKRILDGASKILNVNVKNGDTDDAKVNKILTTLEQGSQHEKVMQNTLSKIAENKFTNDRQNNSHLLPETFKEIFNKLSPSHVKDNTEERNHEIKDVKSSPFHGIDLSHHSIENVEPIDYDSLFGGGSHSESNNDALDDATKILEDSKRSSSILSNLFAQAVQAGSSIFDNPEPF</sequence>
<feature type="signal peptide" evidence="1">
    <location>
        <begin position="1"/>
        <end position="16"/>
    </location>
</feature>
<dbReference type="KEGG" id="pxu:106120179"/>
<accession>A0AAJ7EBQ5</accession>
<reference evidence="2" key="1">
    <citation type="submission" date="2025-08" db="UniProtKB">
        <authorList>
            <consortium name="RefSeq"/>
        </authorList>
    </citation>
    <scope>IDENTIFICATION</scope>
</reference>
<feature type="chain" id="PRO_5042607758" evidence="1">
    <location>
        <begin position="17"/>
        <end position="364"/>
    </location>
</feature>
<dbReference type="RefSeq" id="XP_013170883.1">
    <property type="nucleotide sequence ID" value="XM_013315429.1"/>
</dbReference>
<organism evidence="2">
    <name type="scientific">Papilio xuthus</name>
    <name type="common">Asian swallowtail butterfly</name>
    <dbReference type="NCBI Taxonomy" id="66420"/>
    <lineage>
        <taxon>Eukaryota</taxon>
        <taxon>Metazoa</taxon>
        <taxon>Ecdysozoa</taxon>
        <taxon>Arthropoda</taxon>
        <taxon>Hexapoda</taxon>
        <taxon>Insecta</taxon>
        <taxon>Pterygota</taxon>
        <taxon>Neoptera</taxon>
        <taxon>Endopterygota</taxon>
        <taxon>Lepidoptera</taxon>
        <taxon>Glossata</taxon>
        <taxon>Ditrysia</taxon>
        <taxon>Papilionoidea</taxon>
        <taxon>Papilionidae</taxon>
        <taxon>Papilioninae</taxon>
        <taxon>Papilio</taxon>
    </lineage>
</organism>
<gene>
    <name evidence="2" type="primary">LOC106120179</name>
</gene>
<dbReference type="Proteomes" id="UP000694872">
    <property type="component" value="Unplaced"/>
</dbReference>